<evidence type="ECO:0000313" key="1">
    <source>
        <dbReference type="EMBL" id="CRK93780.1"/>
    </source>
</evidence>
<sequence>MESKSLLKAYDVMKLRFPSLITMVEKEMSKHYGGNVKAYYPFPLNVSIDLLNMSVANTA</sequence>
<dbReference type="Proteomes" id="UP000183832">
    <property type="component" value="Unassembled WGS sequence"/>
</dbReference>
<dbReference type="EMBL" id="CVRI01000038">
    <property type="protein sequence ID" value="CRK93780.1"/>
    <property type="molecule type" value="Genomic_DNA"/>
</dbReference>
<name>A0A1J1I2G0_9DIPT</name>
<proteinExistence type="predicted"/>
<gene>
    <name evidence="1" type="ORF">CLUMA_CG007309</name>
</gene>
<accession>A0A1J1I2G0</accession>
<reference evidence="1 2" key="1">
    <citation type="submission" date="2015-04" db="EMBL/GenBank/DDBJ databases">
        <authorList>
            <person name="Syromyatnikov M.Y."/>
            <person name="Popov V.N."/>
        </authorList>
    </citation>
    <scope>NUCLEOTIDE SEQUENCE [LARGE SCALE GENOMIC DNA]</scope>
</reference>
<dbReference type="AlphaFoldDB" id="A0A1J1I2G0"/>
<evidence type="ECO:0000313" key="2">
    <source>
        <dbReference type="Proteomes" id="UP000183832"/>
    </source>
</evidence>
<dbReference type="OrthoDB" id="6425771at2759"/>
<organism evidence="1 2">
    <name type="scientific">Clunio marinus</name>
    <dbReference type="NCBI Taxonomy" id="568069"/>
    <lineage>
        <taxon>Eukaryota</taxon>
        <taxon>Metazoa</taxon>
        <taxon>Ecdysozoa</taxon>
        <taxon>Arthropoda</taxon>
        <taxon>Hexapoda</taxon>
        <taxon>Insecta</taxon>
        <taxon>Pterygota</taxon>
        <taxon>Neoptera</taxon>
        <taxon>Endopterygota</taxon>
        <taxon>Diptera</taxon>
        <taxon>Nematocera</taxon>
        <taxon>Chironomoidea</taxon>
        <taxon>Chironomidae</taxon>
        <taxon>Clunio</taxon>
    </lineage>
</organism>
<protein>
    <submittedName>
        <fullName evidence="1">CLUMA_CG007309, isoform A</fullName>
    </submittedName>
</protein>
<keyword evidence="2" id="KW-1185">Reference proteome</keyword>